<keyword evidence="1" id="KW-0479">Metal-binding</keyword>
<feature type="domain" description="EF-hand" evidence="4">
    <location>
        <begin position="817"/>
        <end position="852"/>
    </location>
</feature>
<dbReference type="AlphaFoldDB" id="A0ABD2KCS4"/>
<feature type="compositionally biased region" description="Basic and acidic residues" evidence="3">
    <location>
        <begin position="176"/>
        <end position="203"/>
    </location>
</feature>
<organism evidence="5 6">
    <name type="scientific">Heterodera trifolii</name>
    <dbReference type="NCBI Taxonomy" id="157864"/>
    <lineage>
        <taxon>Eukaryota</taxon>
        <taxon>Metazoa</taxon>
        <taxon>Ecdysozoa</taxon>
        <taxon>Nematoda</taxon>
        <taxon>Chromadorea</taxon>
        <taxon>Rhabditida</taxon>
        <taxon>Tylenchina</taxon>
        <taxon>Tylenchomorpha</taxon>
        <taxon>Tylenchoidea</taxon>
        <taxon>Heteroderidae</taxon>
        <taxon>Heteroderinae</taxon>
        <taxon>Heterodera</taxon>
    </lineage>
</organism>
<dbReference type="SUPFAM" id="SSF47473">
    <property type="entry name" value="EF-hand"/>
    <property type="match status" value="1"/>
</dbReference>
<feature type="region of interest" description="Disordered" evidence="3">
    <location>
        <begin position="1"/>
        <end position="47"/>
    </location>
</feature>
<protein>
    <recommendedName>
        <fullName evidence="4">EF-hand domain-containing protein</fullName>
    </recommendedName>
</protein>
<dbReference type="Proteomes" id="UP001620626">
    <property type="component" value="Unassembled WGS sequence"/>
</dbReference>
<accession>A0ABD2KCS4</accession>
<keyword evidence="2" id="KW-0677">Repeat</keyword>
<evidence type="ECO:0000256" key="3">
    <source>
        <dbReference type="SAM" id="MobiDB-lite"/>
    </source>
</evidence>
<dbReference type="GO" id="GO:0046872">
    <property type="term" value="F:metal ion binding"/>
    <property type="evidence" value="ECO:0007669"/>
    <property type="project" value="UniProtKB-KW"/>
</dbReference>
<dbReference type="InterPro" id="IPR028846">
    <property type="entry name" value="Recoverin"/>
</dbReference>
<keyword evidence="6" id="KW-1185">Reference proteome</keyword>
<feature type="region of interest" description="Disordered" evidence="3">
    <location>
        <begin position="168"/>
        <end position="272"/>
    </location>
</feature>
<evidence type="ECO:0000259" key="4">
    <source>
        <dbReference type="PROSITE" id="PS50222"/>
    </source>
</evidence>
<comment type="caution">
    <text evidence="5">The sequence shown here is derived from an EMBL/GenBank/DDBJ whole genome shotgun (WGS) entry which is preliminary data.</text>
</comment>
<proteinExistence type="predicted"/>
<dbReference type="CDD" id="cd00051">
    <property type="entry name" value="EFh"/>
    <property type="match status" value="1"/>
</dbReference>
<dbReference type="PROSITE" id="PS50222">
    <property type="entry name" value="EF_HAND_2"/>
    <property type="match status" value="1"/>
</dbReference>
<dbReference type="PRINTS" id="PR00450">
    <property type="entry name" value="RECOVERIN"/>
</dbReference>
<evidence type="ECO:0000256" key="1">
    <source>
        <dbReference type="ARBA" id="ARBA00022723"/>
    </source>
</evidence>
<dbReference type="EMBL" id="JBICBT010000786">
    <property type="protein sequence ID" value="KAL3100747.1"/>
    <property type="molecule type" value="Genomic_DNA"/>
</dbReference>
<feature type="compositionally biased region" description="Basic and acidic residues" evidence="3">
    <location>
        <begin position="262"/>
        <end position="272"/>
    </location>
</feature>
<dbReference type="Gene3D" id="1.10.238.10">
    <property type="entry name" value="EF-hand"/>
    <property type="match status" value="1"/>
</dbReference>
<feature type="compositionally biased region" description="Low complexity" evidence="3">
    <location>
        <begin position="13"/>
        <end position="45"/>
    </location>
</feature>
<dbReference type="InterPro" id="IPR011992">
    <property type="entry name" value="EF-hand-dom_pair"/>
</dbReference>
<evidence type="ECO:0000256" key="2">
    <source>
        <dbReference type="ARBA" id="ARBA00022737"/>
    </source>
</evidence>
<gene>
    <name evidence="5" type="ORF">niasHT_021026</name>
</gene>
<reference evidence="5 6" key="1">
    <citation type="submission" date="2024-10" db="EMBL/GenBank/DDBJ databases">
        <authorList>
            <person name="Kim D."/>
        </authorList>
    </citation>
    <scope>NUCLEOTIDE SEQUENCE [LARGE SCALE GENOMIC DNA]</scope>
    <source>
        <strain evidence="5">BH-2024</strain>
    </source>
</reference>
<dbReference type="PANTHER" id="PTHR23055">
    <property type="entry name" value="CALCIUM BINDING PROTEINS"/>
    <property type="match status" value="1"/>
</dbReference>
<evidence type="ECO:0000313" key="5">
    <source>
        <dbReference type="EMBL" id="KAL3100747.1"/>
    </source>
</evidence>
<evidence type="ECO:0000313" key="6">
    <source>
        <dbReference type="Proteomes" id="UP001620626"/>
    </source>
</evidence>
<dbReference type="InterPro" id="IPR002048">
    <property type="entry name" value="EF_hand_dom"/>
</dbReference>
<dbReference type="PANTHER" id="PTHR23055:SF56">
    <property type="entry name" value="EF-HAND DOMAIN-CONTAINING PROTEIN"/>
    <property type="match status" value="1"/>
</dbReference>
<name>A0ABD2KCS4_9BILA</name>
<sequence>MDERRSTPKTRKTSASSSSSTMSYSPAANPTTAQGQPAADQQYQQPLHNPLEHQPQQHAADQHYYQPYQTWLQYPQEYHQTQQHAADQHYYQYQPYQMPSQYPQAQIPYNYYQFQPHNQQNYHHPHLLQQSNVQSFHLNFPTTPNFSAEHSRKLISQFGTDQRCANNRMVSNKGVQAKDNKNRSQKKVDRKQPNQSKNKEKGKLAQNEAENSSQKQFKKNNPIMFFEDESEETVENWQMKRSMESSELLEETEKQTKKRDGKRTAEEAEEKQRLNGESIRRLLGIKKAFLNEIWQIVTVSFAMLGIEVEPIEQQMNGGKWPQFELALRQIGAAQALLVLDEEQLQTTWNFCNETITAINSEAQTFLGFKIFKTMEVVGSDKSGKFIGVIDTNGDKKLKMLFFFVRLIRKLAGELETPFASYRPKDTVINTASMRKWMLSWLSTVLAQLSQEFYATVGALSIDRQEMKKRMRFLEQSDFAWNVQRLAQFATRQTLAALSGNNLEAEKLLKFNILCPIIISGQQQQQKVDFDKMVEKCMHSPENYGVASVFSELLRNAIVQNDNKNDTIFQSANIYSKLYKAILKMQKEVNLEEWRKVPMPMPSETEWNKMKKFLSESVEEIDTFVKRWEEIGKNEKETKIDEKLFALLINPPPQQALLRACEIDMPRVPPHVIFLAPHQQLIKQQTPVATAAAALFLSSQPTPRGGTAGGATGVRHDEAPLGSINGMRNLQRRQALQPDAIDKEDLAKALADPENAFVVALQLHLKKPLSLQQLVAETYFNTEEVRAIYRVFKEASTNAIIHRDIVRAIFTQLFPRADTERFADMIFNTFDTDQSGAITFDKFLKNVSVLSRGTLEEKLLWLYRFYDPLDSGFISWHQLLYVLSVTDDLLDPRRRRGSKLRDEEREKHAQTLFKKFTGSSRQSGPIKKECFLEVCMQDATIRDSIQHLGQRF</sequence>